<dbReference type="EMBL" id="JUFZ01000063">
    <property type="protein sequence ID" value="KIC07205.1"/>
    <property type="molecule type" value="Genomic_DNA"/>
</dbReference>
<dbReference type="Pfam" id="PF00814">
    <property type="entry name" value="TsaD"/>
    <property type="match status" value="1"/>
</dbReference>
<dbReference type="GO" id="GO:0005829">
    <property type="term" value="C:cytosol"/>
    <property type="evidence" value="ECO:0007669"/>
    <property type="project" value="TreeGrafter"/>
</dbReference>
<dbReference type="GO" id="GO:0061711">
    <property type="term" value="F:tRNA N(6)-L-threonylcarbamoyladenine synthase activity"/>
    <property type="evidence" value="ECO:0007669"/>
    <property type="project" value="UniProtKB-EC"/>
</dbReference>
<name>A0A0C1GLC2_9NEIS</name>
<dbReference type="GO" id="GO:0006508">
    <property type="term" value="P:proteolysis"/>
    <property type="evidence" value="ECO:0007669"/>
    <property type="project" value="UniProtKB-KW"/>
</dbReference>
<reference evidence="2 4" key="1">
    <citation type="submission" date="2014-12" db="EMBL/GenBank/DDBJ databases">
        <title>Genome sequence of Morococcus cerebrosus.</title>
        <authorList>
            <person name="Shin S.-K."/>
            <person name="Yi H."/>
        </authorList>
    </citation>
    <scope>NUCLEOTIDE SEQUENCE [LARGE SCALE GENOMIC DNA]</scope>
    <source>
        <strain evidence="2 4">CIP 81.93</strain>
    </source>
</reference>
<dbReference type="AlphaFoldDB" id="A0A0C1GLC2"/>
<reference evidence="3 5" key="2">
    <citation type="submission" date="2022-03" db="EMBL/GenBank/DDBJ databases">
        <title>Genome sequencing of Morococcus cerebrosus.</title>
        <authorList>
            <person name="Baek M.-G."/>
            <person name="Yi H."/>
        </authorList>
    </citation>
    <scope>NUCLEOTIDE SEQUENCE [LARGE SCALE GENOMIC DNA]</scope>
    <source>
        <strain evidence="3 5">CIP 81.93</strain>
    </source>
</reference>
<dbReference type="GO" id="GO:0002949">
    <property type="term" value="P:tRNA threonylcarbamoyladenosine modification"/>
    <property type="evidence" value="ECO:0007669"/>
    <property type="project" value="InterPro"/>
</dbReference>
<gene>
    <name evidence="3" type="primary">tsaB</name>
    <name evidence="2" type="ORF">MCC93_14560</name>
    <name evidence="3" type="ORF">MON37_10750</name>
</gene>
<proteinExistence type="predicted"/>
<keyword evidence="2" id="KW-0645">Protease</keyword>
<dbReference type="PATRIC" id="fig|1056807.3.peg.1400"/>
<protein>
    <submittedName>
        <fullName evidence="2">Glycoprotease</fullName>
    </submittedName>
    <submittedName>
        <fullName evidence="3">tRNA (Adenosine(37)-N6)-threonylcarbamoyltransferase complex dimerization subunit type 1 TsaB</fullName>
        <ecNumber evidence="3">2.3.1.234</ecNumber>
    </submittedName>
</protein>
<dbReference type="Gene3D" id="3.30.420.40">
    <property type="match status" value="2"/>
</dbReference>
<evidence type="ECO:0000313" key="4">
    <source>
        <dbReference type="Proteomes" id="UP000031390"/>
    </source>
</evidence>
<sequence length="225" mass="23747">MLIDTSRPILAVDTGTSFLSLALRADGEVRLYHENVGTRQSELILPQIRVLFEQAGIGASDLGGIVYAQGPGAFTGLRIGAGVVQGLATPFDTPVIGVPSLDAAAYLVPDCPCVLAATDARMGEVFYAWFDTQSHTRLGDYHVGKASEIVLPQGQTFGAGVGNAFALADKPPFDGIPSMPTAAYFLELALSGRYPAADAAHAELLYVRDKIALTAKEQAERKAKP</sequence>
<dbReference type="GO" id="GO:0008233">
    <property type="term" value="F:peptidase activity"/>
    <property type="evidence" value="ECO:0007669"/>
    <property type="project" value="UniProtKB-KW"/>
</dbReference>
<accession>A0A0C1GLC2</accession>
<dbReference type="InterPro" id="IPR000905">
    <property type="entry name" value="Gcp-like_dom"/>
</dbReference>
<keyword evidence="3" id="KW-0012">Acyltransferase</keyword>
<dbReference type="CDD" id="cd24032">
    <property type="entry name" value="ASKHA_NBD_TsaB"/>
    <property type="match status" value="1"/>
</dbReference>
<keyword evidence="5" id="KW-1185">Reference proteome</keyword>
<dbReference type="Proteomes" id="UP000829504">
    <property type="component" value="Chromosome"/>
</dbReference>
<keyword evidence="2" id="KW-0378">Hydrolase</keyword>
<dbReference type="PANTHER" id="PTHR11735">
    <property type="entry name" value="TRNA N6-ADENOSINE THREONYLCARBAMOYLTRANSFERASE"/>
    <property type="match status" value="1"/>
</dbReference>
<dbReference type="Proteomes" id="UP000031390">
    <property type="component" value="Unassembled WGS sequence"/>
</dbReference>
<organism evidence="2 4">
    <name type="scientific">Morococcus cerebrosus</name>
    <dbReference type="NCBI Taxonomy" id="1056807"/>
    <lineage>
        <taxon>Bacteria</taxon>
        <taxon>Pseudomonadati</taxon>
        <taxon>Pseudomonadota</taxon>
        <taxon>Betaproteobacteria</taxon>
        <taxon>Neisseriales</taxon>
        <taxon>Neisseriaceae</taxon>
        <taxon>Morococcus</taxon>
    </lineage>
</organism>
<dbReference type="InterPro" id="IPR043129">
    <property type="entry name" value="ATPase_NBD"/>
</dbReference>
<dbReference type="EMBL" id="CP094242">
    <property type="protein sequence ID" value="UNV87113.1"/>
    <property type="molecule type" value="Genomic_DNA"/>
</dbReference>
<evidence type="ECO:0000313" key="2">
    <source>
        <dbReference type="EMBL" id="KIC07205.1"/>
    </source>
</evidence>
<keyword evidence="3" id="KW-0808">Transferase</keyword>
<evidence type="ECO:0000313" key="5">
    <source>
        <dbReference type="Proteomes" id="UP000829504"/>
    </source>
</evidence>
<feature type="domain" description="Gcp-like" evidence="1">
    <location>
        <begin position="40"/>
        <end position="136"/>
    </location>
</feature>
<dbReference type="RefSeq" id="WP_039407782.1">
    <property type="nucleotide sequence ID" value="NZ_CP094242.1"/>
</dbReference>
<dbReference type="EC" id="2.3.1.234" evidence="3"/>
<evidence type="ECO:0000259" key="1">
    <source>
        <dbReference type="Pfam" id="PF00814"/>
    </source>
</evidence>
<dbReference type="InterPro" id="IPR022496">
    <property type="entry name" value="T6A_TsaB"/>
</dbReference>
<dbReference type="SUPFAM" id="SSF53067">
    <property type="entry name" value="Actin-like ATPase domain"/>
    <property type="match status" value="2"/>
</dbReference>
<dbReference type="NCBIfam" id="TIGR03725">
    <property type="entry name" value="T6A_YeaZ"/>
    <property type="match status" value="1"/>
</dbReference>
<evidence type="ECO:0000313" key="3">
    <source>
        <dbReference type="EMBL" id="UNV87113.1"/>
    </source>
</evidence>
<dbReference type="PANTHER" id="PTHR11735:SF11">
    <property type="entry name" value="TRNA THREONYLCARBAMOYLADENOSINE BIOSYNTHESIS PROTEIN TSAB"/>
    <property type="match status" value="1"/>
</dbReference>